<accession>A0AC35F876</accession>
<name>A0AC35F876_9BILA</name>
<proteinExistence type="predicted"/>
<protein>
    <submittedName>
        <fullName evidence="2">Uncharacterized protein</fullName>
    </submittedName>
</protein>
<reference evidence="2" key="1">
    <citation type="submission" date="2022-11" db="UniProtKB">
        <authorList>
            <consortium name="WormBaseParasite"/>
        </authorList>
    </citation>
    <scope>IDENTIFICATION</scope>
</reference>
<dbReference type="WBParaSite" id="PS1159_v2.g14822.t1">
    <property type="protein sequence ID" value="PS1159_v2.g14822.t1"/>
    <property type="gene ID" value="PS1159_v2.g14822"/>
</dbReference>
<sequence length="346" mass="38399">MFEFSNYVDISASVGAFTNNVSVYYYEPKFTTFVAVCAKNQVNLVQWDAKMGLIKTDIYQIKEKNDDVSETVIQAKLVAPTDRNLPVLVITTLQHVRIYDIKTQKVLLSIMPETPKPIPLNDEDDSDELPPVIELYHISRGITCVDNTILIGKHNGAIIVVQCSDTNVALKNPLTAHDYPIVALATCAYDHVTVSADVNGSVNVWSRNLQKVTKRISTGQCISALNILRKHALCGTFQGQVLLFSILTGELVAEVTAHAREVSAISVAPESAYMLTASYDGNICIWKLHTRRPEAFNVEFRHCEKLENQMITGAHFLNGRGNGFAATAYDYSRIAIFRIGRKTQSS</sequence>
<evidence type="ECO:0000313" key="2">
    <source>
        <dbReference type="WBParaSite" id="PS1159_v2.g14822.t1"/>
    </source>
</evidence>
<organism evidence="1 2">
    <name type="scientific">Panagrolaimus sp. PS1159</name>
    <dbReference type="NCBI Taxonomy" id="55785"/>
    <lineage>
        <taxon>Eukaryota</taxon>
        <taxon>Metazoa</taxon>
        <taxon>Ecdysozoa</taxon>
        <taxon>Nematoda</taxon>
        <taxon>Chromadorea</taxon>
        <taxon>Rhabditida</taxon>
        <taxon>Tylenchina</taxon>
        <taxon>Panagrolaimomorpha</taxon>
        <taxon>Panagrolaimoidea</taxon>
        <taxon>Panagrolaimidae</taxon>
        <taxon>Panagrolaimus</taxon>
    </lineage>
</organism>
<evidence type="ECO:0000313" key="1">
    <source>
        <dbReference type="Proteomes" id="UP000887580"/>
    </source>
</evidence>
<dbReference type="Proteomes" id="UP000887580">
    <property type="component" value="Unplaced"/>
</dbReference>